<feature type="compositionally biased region" description="Low complexity" evidence="10">
    <location>
        <begin position="190"/>
        <end position="202"/>
    </location>
</feature>
<feature type="compositionally biased region" description="Low complexity" evidence="10">
    <location>
        <begin position="156"/>
        <end position="168"/>
    </location>
</feature>
<dbReference type="Pfam" id="PF03271">
    <property type="entry name" value="EB1"/>
    <property type="match status" value="1"/>
</dbReference>
<keyword evidence="7" id="KW-0206">Cytoskeleton</keyword>
<keyword evidence="4" id="KW-0132">Cell division</keyword>
<dbReference type="Gene3D" id="1.20.5.1430">
    <property type="match status" value="1"/>
</dbReference>
<dbReference type="EMBL" id="CAIF01000005">
    <property type="protein sequence ID" value="CCH40727.1"/>
    <property type="molecule type" value="Genomic_DNA"/>
</dbReference>
<evidence type="ECO:0000256" key="9">
    <source>
        <dbReference type="PROSITE-ProRule" id="PRU00576"/>
    </source>
</evidence>
<evidence type="ECO:0000256" key="3">
    <source>
        <dbReference type="ARBA" id="ARBA00022490"/>
    </source>
</evidence>
<evidence type="ECO:0000256" key="1">
    <source>
        <dbReference type="ARBA" id="ARBA00004245"/>
    </source>
</evidence>
<dbReference type="HOGENOM" id="CLU_041744_2_0_1"/>
<evidence type="ECO:0000256" key="4">
    <source>
        <dbReference type="ARBA" id="ARBA00022618"/>
    </source>
</evidence>
<dbReference type="eggNOG" id="KOG3000">
    <property type="taxonomic scope" value="Eukaryota"/>
</dbReference>
<comment type="caution">
    <text evidence="13">The sequence shown here is derived from an EMBL/GenBank/DDBJ whole genome shotgun (WGS) entry which is preliminary data.</text>
</comment>
<evidence type="ECO:0000313" key="13">
    <source>
        <dbReference type="EMBL" id="CCH40727.1"/>
    </source>
</evidence>
<evidence type="ECO:0000256" key="8">
    <source>
        <dbReference type="ARBA" id="ARBA00023306"/>
    </source>
</evidence>
<dbReference type="SUPFAM" id="SSF140612">
    <property type="entry name" value="EB1 dimerisation domain-like"/>
    <property type="match status" value="1"/>
</dbReference>
<dbReference type="GO" id="GO:0051301">
    <property type="term" value="P:cell division"/>
    <property type="evidence" value="ECO:0007669"/>
    <property type="project" value="UniProtKB-KW"/>
</dbReference>
<dbReference type="Gene3D" id="1.10.418.10">
    <property type="entry name" value="Calponin-like domain"/>
    <property type="match status" value="1"/>
</dbReference>
<dbReference type="GO" id="GO:0051010">
    <property type="term" value="F:microtubule plus-end binding"/>
    <property type="evidence" value="ECO:0007669"/>
    <property type="project" value="UniProtKB-ARBA"/>
</dbReference>
<evidence type="ECO:0000256" key="7">
    <source>
        <dbReference type="ARBA" id="ARBA00023212"/>
    </source>
</evidence>
<comment type="similarity">
    <text evidence="2">Belongs to the MAPRE family.</text>
</comment>
<evidence type="ECO:0000259" key="12">
    <source>
        <dbReference type="PROSITE" id="PS51230"/>
    </source>
</evidence>
<keyword evidence="3" id="KW-0963">Cytoplasm</keyword>
<dbReference type="InterPro" id="IPR001715">
    <property type="entry name" value="CH_dom"/>
</dbReference>
<dbReference type="FunCoup" id="K0KET4">
    <property type="interactions" value="729"/>
</dbReference>
<dbReference type="GO" id="GO:0007010">
    <property type="term" value="P:cytoskeleton organization"/>
    <property type="evidence" value="ECO:0007669"/>
    <property type="project" value="UniProtKB-ARBA"/>
</dbReference>
<dbReference type="PROSITE" id="PS51230">
    <property type="entry name" value="EB1_C"/>
    <property type="match status" value="1"/>
</dbReference>
<dbReference type="PANTHER" id="PTHR10623">
    <property type="entry name" value="MICROTUBULE-ASSOCIATED PROTEIN RP/EB FAMILY MEMBER"/>
    <property type="match status" value="1"/>
</dbReference>
<dbReference type="SUPFAM" id="SSF47576">
    <property type="entry name" value="Calponin-homology domain, CH-domain"/>
    <property type="match status" value="1"/>
</dbReference>
<feature type="region of interest" description="Disordered" evidence="10">
    <location>
        <begin position="107"/>
        <end position="203"/>
    </location>
</feature>
<evidence type="ECO:0000313" key="14">
    <source>
        <dbReference type="Proteomes" id="UP000009328"/>
    </source>
</evidence>
<dbReference type="GO" id="GO:0072686">
    <property type="term" value="C:mitotic spindle"/>
    <property type="evidence" value="ECO:0007669"/>
    <property type="project" value="UniProtKB-ARBA"/>
</dbReference>
<gene>
    <name evidence="13" type="ORF">BN7_261</name>
</gene>
<dbReference type="GO" id="GO:0051233">
    <property type="term" value="C:spindle midzone"/>
    <property type="evidence" value="ECO:0007669"/>
    <property type="project" value="UniProtKB-ARBA"/>
</dbReference>
<dbReference type="STRING" id="1206466.K0KET4"/>
<evidence type="ECO:0000259" key="11">
    <source>
        <dbReference type="PROSITE" id="PS50021"/>
    </source>
</evidence>
<dbReference type="Proteomes" id="UP000009328">
    <property type="component" value="Unassembled WGS sequence"/>
</dbReference>
<evidence type="ECO:0000256" key="6">
    <source>
        <dbReference type="ARBA" id="ARBA00022776"/>
    </source>
</evidence>
<reference evidence="13 14" key="1">
    <citation type="journal article" date="2012" name="Eukaryot. Cell">
        <title>Draft genome sequence of Wickerhamomyces ciferrii NRRL Y-1031 F-60-10.</title>
        <authorList>
            <person name="Schneider J."/>
            <person name="Andrea H."/>
            <person name="Blom J."/>
            <person name="Jaenicke S."/>
            <person name="Ruckert C."/>
            <person name="Schorsch C."/>
            <person name="Szczepanowski R."/>
            <person name="Farwick M."/>
            <person name="Goesmann A."/>
            <person name="Puhler A."/>
            <person name="Schaffer S."/>
            <person name="Tauch A."/>
            <person name="Kohler T."/>
            <person name="Brinkrolf K."/>
        </authorList>
    </citation>
    <scope>NUCLEOTIDE SEQUENCE [LARGE SCALE GENOMIC DNA]</scope>
    <source>
        <strain evidence="14">ATCC 14091 / BCRC 22168 / CBS 111 / JCM 3599 / NBRC 0793 / NRRL Y-1031 F-60-10</strain>
    </source>
</reference>
<dbReference type="InterPro" id="IPR004953">
    <property type="entry name" value="EB1_C"/>
</dbReference>
<dbReference type="GO" id="GO:0030473">
    <property type="term" value="P:nuclear migration along microtubule"/>
    <property type="evidence" value="ECO:0007669"/>
    <property type="project" value="UniProtKB-ARBA"/>
</dbReference>
<dbReference type="InParanoid" id="K0KET4"/>
<keyword evidence="14" id="KW-1185">Reference proteome</keyword>
<feature type="domain" description="EB1 C-terminal" evidence="12">
    <location>
        <begin position="211"/>
        <end position="292"/>
    </location>
</feature>
<feature type="compositionally biased region" description="Low complexity" evidence="10">
    <location>
        <begin position="134"/>
        <end position="149"/>
    </location>
</feature>
<keyword evidence="5 9" id="KW-0493">Microtubule</keyword>
<name>K0KET4_WICCF</name>
<evidence type="ECO:0000256" key="2">
    <source>
        <dbReference type="ARBA" id="ARBA00010729"/>
    </source>
</evidence>
<dbReference type="FunFam" id="1.10.418.10:FF:000028">
    <property type="entry name" value="RP/EB family microtubule-associated protein"/>
    <property type="match status" value="1"/>
</dbReference>
<accession>K0KET4</accession>
<evidence type="ECO:0000256" key="5">
    <source>
        <dbReference type="ARBA" id="ARBA00022701"/>
    </source>
</evidence>
<dbReference type="AlphaFoldDB" id="K0KET4"/>
<proteinExistence type="inferred from homology"/>
<evidence type="ECO:0000256" key="10">
    <source>
        <dbReference type="SAM" id="MobiDB-lite"/>
    </source>
</evidence>
<protein>
    <submittedName>
        <fullName evidence="13">Microtubule-associated protein RP/EB family member 1</fullName>
    </submittedName>
</protein>
<dbReference type="Pfam" id="PF00307">
    <property type="entry name" value="CH"/>
    <property type="match status" value="1"/>
</dbReference>
<organism evidence="13 14">
    <name type="scientific">Wickerhamomyces ciferrii (strain ATCC 14091 / BCRC 22168 / CBS 111 / JCM 3599 / NBRC 0793 / NRRL Y-1031 F-60-10)</name>
    <name type="common">Yeast</name>
    <name type="synonym">Pichia ciferrii</name>
    <dbReference type="NCBI Taxonomy" id="1206466"/>
    <lineage>
        <taxon>Eukaryota</taxon>
        <taxon>Fungi</taxon>
        <taxon>Dikarya</taxon>
        <taxon>Ascomycota</taxon>
        <taxon>Saccharomycotina</taxon>
        <taxon>Saccharomycetes</taxon>
        <taxon>Phaffomycetales</taxon>
        <taxon>Wickerhamomycetaceae</taxon>
        <taxon>Wickerhamomyces</taxon>
    </lineage>
</organism>
<keyword evidence="8" id="KW-0131">Cell cycle</keyword>
<dbReference type="PROSITE" id="PS50021">
    <property type="entry name" value="CH"/>
    <property type="match status" value="1"/>
</dbReference>
<sequence>MSGKSRTELLQWINTTLELNYTKIEQLGSGAAYCQLFDSIYLDVPMAKVKFDASKEYEYLANFKVLQNNFLKHKINKTVPVERLIKCRFQDNLEFVQWVEKFWQDNKDESDYDPNSRRKYMPPAGAAGAGGPSGASTRSSRASSTGPSTLNRRTVSNSSTGSTIIGSNRPPPRTGSRNTSFGSKPPSRISSLNGNGSSSSSNAINTELQNELTITKTKLSDTELALNEASMLADSLESERNFYFNKLREIEILTENTSDFIGDAPIEQHPSLKETLLKIQEILYNTEEGFQLPNGDLEIDQLPVDTDPMNIEEETF</sequence>
<comment type="subcellular location">
    <subcellularLocation>
        <location evidence="1">Cytoplasm</location>
        <location evidence="1">Cytoskeleton</location>
    </subcellularLocation>
</comment>
<dbReference type="GO" id="GO:0035371">
    <property type="term" value="C:microtubule plus-end"/>
    <property type="evidence" value="ECO:0007669"/>
    <property type="project" value="UniProtKB-ARBA"/>
</dbReference>
<dbReference type="InterPro" id="IPR027328">
    <property type="entry name" value="MAPRE"/>
</dbReference>
<dbReference type="InterPro" id="IPR036872">
    <property type="entry name" value="CH_dom_sf"/>
</dbReference>
<feature type="domain" description="Calponin-homology (CH)" evidence="11">
    <location>
        <begin position="3"/>
        <end position="104"/>
    </location>
</feature>
<dbReference type="GO" id="GO:0035372">
    <property type="term" value="P:protein localization to microtubule"/>
    <property type="evidence" value="ECO:0007669"/>
    <property type="project" value="UniProtKB-ARBA"/>
</dbReference>
<dbReference type="InterPro" id="IPR036133">
    <property type="entry name" value="EB1_C_sf"/>
</dbReference>
<keyword evidence="6" id="KW-0498">Mitosis</keyword>